<dbReference type="RefSeq" id="WP_091699591.1">
    <property type="nucleotide sequence ID" value="NZ_FOAK01000009.1"/>
</dbReference>
<dbReference type="OrthoDB" id="81150at2157"/>
<organism evidence="1 2">
    <name type="scientific">Methanobrevibacter gottschalkii</name>
    <dbReference type="NCBI Taxonomy" id="190974"/>
    <lineage>
        <taxon>Archaea</taxon>
        <taxon>Methanobacteriati</taxon>
        <taxon>Methanobacteriota</taxon>
        <taxon>Methanomada group</taxon>
        <taxon>Methanobacteria</taxon>
        <taxon>Methanobacteriales</taxon>
        <taxon>Methanobacteriaceae</taxon>
        <taxon>Methanobrevibacter</taxon>
    </lineage>
</organism>
<sequence length="216" mass="25214">MTNNELKLETKCYDANEYGYLYGLNKKIPDEEFEKVKPFFKDFRRMDFVEGNVQVTGRPEGYRCFEKDVSKVEEILGITNTLEKRQNKVKEAFADPVKKANLIDQSYEWLKILFDKGGTRPEQDLSRLAVHSTKIYDPKDSFKRGCEKGEGELFIYTPHGMWYIINNCGEFSDKSLNNVQTPQGGAVGYRLMYDDLIDRLIRIYSEENIYSGKQLY</sequence>
<protein>
    <submittedName>
        <fullName evidence="1">Uncharacterized protein</fullName>
    </submittedName>
</protein>
<reference evidence="1 2" key="1">
    <citation type="submission" date="2016-10" db="EMBL/GenBank/DDBJ databases">
        <authorList>
            <person name="de Groot N.N."/>
        </authorList>
    </citation>
    <scope>NUCLEOTIDE SEQUENCE [LARGE SCALE GENOMIC DNA]</scope>
    <source>
        <strain evidence="1 2">DSM 11978</strain>
    </source>
</reference>
<dbReference type="STRING" id="190974.SAMN05216439_1920"/>
<gene>
    <name evidence="1" type="ORF">SAMN05216439_1920</name>
</gene>
<name>A0A1H7MCB5_9EURY</name>
<dbReference type="AlphaFoldDB" id="A0A1H7MCB5"/>
<dbReference type="Proteomes" id="UP000199506">
    <property type="component" value="Unassembled WGS sequence"/>
</dbReference>
<evidence type="ECO:0000313" key="2">
    <source>
        <dbReference type="Proteomes" id="UP000199506"/>
    </source>
</evidence>
<evidence type="ECO:0000313" key="1">
    <source>
        <dbReference type="EMBL" id="SEL08568.1"/>
    </source>
</evidence>
<dbReference type="EMBL" id="FOAK01000009">
    <property type="protein sequence ID" value="SEL08568.1"/>
    <property type="molecule type" value="Genomic_DNA"/>
</dbReference>
<accession>A0A1H7MCB5</accession>
<proteinExistence type="predicted"/>